<dbReference type="AlphaFoldDB" id="A0A0H2RZ31"/>
<sequence>MGCSSLGPSYSAESDRRSGILETGIPRCYVYVMAIVVIVVGEGEQFDATRRVPLPKISYWRVSYPTLVTRTTTTFDESLLNLSPQLKRLQRYLKAMSHLSHLLQGLTP</sequence>
<dbReference type="EMBL" id="KQ085910">
    <property type="protein sequence ID" value="KLO16969.1"/>
    <property type="molecule type" value="Genomic_DNA"/>
</dbReference>
<keyword evidence="2" id="KW-1185">Reference proteome</keyword>
<proteinExistence type="predicted"/>
<evidence type="ECO:0000313" key="2">
    <source>
        <dbReference type="Proteomes" id="UP000053477"/>
    </source>
</evidence>
<accession>A0A0H2RZ31</accession>
<gene>
    <name evidence="1" type="ORF">SCHPADRAFT_192352</name>
</gene>
<organism evidence="1 2">
    <name type="scientific">Schizopora paradoxa</name>
    <dbReference type="NCBI Taxonomy" id="27342"/>
    <lineage>
        <taxon>Eukaryota</taxon>
        <taxon>Fungi</taxon>
        <taxon>Dikarya</taxon>
        <taxon>Basidiomycota</taxon>
        <taxon>Agaricomycotina</taxon>
        <taxon>Agaricomycetes</taxon>
        <taxon>Hymenochaetales</taxon>
        <taxon>Schizoporaceae</taxon>
        <taxon>Schizopora</taxon>
    </lineage>
</organism>
<evidence type="ECO:0000313" key="1">
    <source>
        <dbReference type="EMBL" id="KLO16969.1"/>
    </source>
</evidence>
<dbReference type="Proteomes" id="UP000053477">
    <property type="component" value="Unassembled WGS sequence"/>
</dbReference>
<reference evidence="1 2" key="1">
    <citation type="submission" date="2015-04" db="EMBL/GenBank/DDBJ databases">
        <title>Complete genome sequence of Schizopora paradoxa KUC8140, a cosmopolitan wood degrader in East Asia.</title>
        <authorList>
            <consortium name="DOE Joint Genome Institute"/>
            <person name="Min B."/>
            <person name="Park H."/>
            <person name="Jang Y."/>
            <person name="Kim J.-J."/>
            <person name="Kim K.H."/>
            <person name="Pangilinan J."/>
            <person name="Lipzen A."/>
            <person name="Riley R."/>
            <person name="Grigoriev I.V."/>
            <person name="Spatafora J.W."/>
            <person name="Choi I.-G."/>
        </authorList>
    </citation>
    <scope>NUCLEOTIDE SEQUENCE [LARGE SCALE GENOMIC DNA]</scope>
    <source>
        <strain evidence="1 2">KUC8140</strain>
    </source>
</reference>
<protein>
    <submittedName>
        <fullName evidence="1">Uncharacterized protein</fullName>
    </submittedName>
</protein>
<dbReference type="InParanoid" id="A0A0H2RZ31"/>
<name>A0A0H2RZ31_9AGAM</name>